<dbReference type="EMBL" id="SDWJ01000002">
    <property type="protein sequence ID" value="MVZ97674.1"/>
    <property type="molecule type" value="Genomic_DNA"/>
</dbReference>
<protein>
    <recommendedName>
        <fullName evidence="1">Putative auto-transporter adhesin head GIN domain-containing protein</fullName>
    </recommendedName>
</protein>
<comment type="caution">
    <text evidence="2">The sequence shown here is derived from an EMBL/GenBank/DDBJ whole genome shotgun (WGS) entry which is preliminary data.</text>
</comment>
<evidence type="ECO:0000259" key="1">
    <source>
        <dbReference type="Pfam" id="PF10988"/>
    </source>
</evidence>
<dbReference type="AlphaFoldDB" id="A0A6I4M0D7"/>
<sequence>MAGLGRMGRSAIGFLIAIMMFSGASGAQVNKPVERKLLVASFENIVVIGDINVTILTGKSPSAIASGDKRVLDSLKLERVGTTLRVRLQDIINNNRGVPIVAPLRVVLTTQDIKDITLSGNGVLTITEVRQQNLARILLAGNGTIDIGKLVSNQFTATINGNGKILVGGGRITDARVTIEGAGSFRSEAASIRKLRLEHIGNAVSTATVDEGAEIFNRGSGNISIGGKGTCFIKQAGAAAISCAKIETDSKK</sequence>
<dbReference type="Pfam" id="PF10988">
    <property type="entry name" value="DUF2807"/>
    <property type="match status" value="1"/>
</dbReference>
<proteinExistence type="predicted"/>
<organism evidence="2 3">
    <name type="scientific">Sphingorhabdus profundilacus</name>
    <dbReference type="NCBI Taxonomy" id="2509718"/>
    <lineage>
        <taxon>Bacteria</taxon>
        <taxon>Pseudomonadati</taxon>
        <taxon>Pseudomonadota</taxon>
        <taxon>Alphaproteobacteria</taxon>
        <taxon>Sphingomonadales</taxon>
        <taxon>Sphingomonadaceae</taxon>
        <taxon>Sphingorhabdus</taxon>
    </lineage>
</organism>
<name>A0A6I4M0D7_9SPHN</name>
<accession>A0A6I4M0D7</accession>
<dbReference type="InterPro" id="IPR021255">
    <property type="entry name" value="DUF2807"/>
</dbReference>
<reference evidence="2 3" key="1">
    <citation type="submission" date="2019-01" db="EMBL/GenBank/DDBJ databases">
        <title>Sphingorhabdus lacus sp.nov., isolated from an oligotrophic freshwater lake.</title>
        <authorList>
            <person name="Park M."/>
        </authorList>
    </citation>
    <scope>NUCLEOTIDE SEQUENCE [LARGE SCALE GENOMIC DNA]</scope>
    <source>
        <strain evidence="2 3">IMCC26285</strain>
    </source>
</reference>
<evidence type="ECO:0000313" key="3">
    <source>
        <dbReference type="Proteomes" id="UP000471147"/>
    </source>
</evidence>
<gene>
    <name evidence="2" type="ORF">EUU23_08135</name>
</gene>
<feature type="domain" description="Putative auto-transporter adhesin head GIN" evidence="1">
    <location>
        <begin position="42"/>
        <end position="228"/>
    </location>
</feature>
<dbReference type="Gene3D" id="2.160.20.120">
    <property type="match status" value="1"/>
</dbReference>
<evidence type="ECO:0000313" key="2">
    <source>
        <dbReference type="EMBL" id="MVZ97674.1"/>
    </source>
</evidence>
<keyword evidence="3" id="KW-1185">Reference proteome</keyword>
<dbReference type="Proteomes" id="UP000471147">
    <property type="component" value="Unassembled WGS sequence"/>
</dbReference>